<dbReference type="Proteomes" id="UP000674416">
    <property type="component" value="Unassembled WGS sequence"/>
</dbReference>
<accession>A0ABS4D3N5</accession>
<comment type="caution">
    <text evidence="2">The sequence shown here is derived from an EMBL/GenBank/DDBJ whole genome shotgun (WGS) entry which is preliminary data.</text>
</comment>
<evidence type="ECO:0000256" key="1">
    <source>
        <dbReference type="SAM" id="MobiDB-lite"/>
    </source>
</evidence>
<organism evidence="2 3">
    <name type="scientific">Bacillus capparidis</name>
    <dbReference type="NCBI Taxonomy" id="1840411"/>
    <lineage>
        <taxon>Bacteria</taxon>
        <taxon>Bacillati</taxon>
        <taxon>Bacillota</taxon>
        <taxon>Bacilli</taxon>
        <taxon>Bacillales</taxon>
        <taxon>Bacillaceae</taxon>
        <taxon>Bacillus</taxon>
    </lineage>
</organism>
<dbReference type="EMBL" id="JAFDST010000011">
    <property type="protein sequence ID" value="MBP1084230.1"/>
    <property type="molecule type" value="Genomic_DNA"/>
</dbReference>
<name>A0ABS4D3N5_9BACI</name>
<feature type="compositionally biased region" description="Basic and acidic residues" evidence="1">
    <location>
        <begin position="34"/>
        <end position="46"/>
    </location>
</feature>
<evidence type="ECO:0000313" key="3">
    <source>
        <dbReference type="Proteomes" id="UP000674416"/>
    </source>
</evidence>
<proteinExistence type="predicted"/>
<reference evidence="2 3" key="1">
    <citation type="submission" date="2021-01" db="EMBL/GenBank/DDBJ databases">
        <title>Genomic Encyclopedia of Type Strains, Phase IV (KMG-IV): sequencing the most valuable type-strain genomes for metagenomic binning, comparative biology and taxonomic classification.</title>
        <authorList>
            <person name="Goeker M."/>
        </authorList>
    </citation>
    <scope>NUCLEOTIDE SEQUENCE [LARGE SCALE GENOMIC DNA]</scope>
    <source>
        <strain evidence="2 3">DSM 103394</strain>
    </source>
</reference>
<sequence length="53" mass="6020">MPLAQRFFLCIRIYILWGSEGQKESKSQGKVHHKGSEGQKDVREPGKSPSSEF</sequence>
<keyword evidence="3" id="KW-1185">Reference proteome</keyword>
<protein>
    <submittedName>
        <fullName evidence="2">Uncharacterized protein</fullName>
    </submittedName>
</protein>
<feature type="region of interest" description="Disordered" evidence="1">
    <location>
        <begin position="21"/>
        <end position="53"/>
    </location>
</feature>
<evidence type="ECO:0000313" key="2">
    <source>
        <dbReference type="EMBL" id="MBP1084230.1"/>
    </source>
</evidence>
<gene>
    <name evidence="2" type="ORF">JOC74_004790</name>
</gene>